<name>A0A380N0Q3_9GAMM</name>
<evidence type="ECO:0000256" key="6">
    <source>
        <dbReference type="ARBA" id="ARBA00022692"/>
    </source>
</evidence>
<evidence type="ECO:0000256" key="10">
    <source>
        <dbReference type="RuleBase" id="RU363032"/>
    </source>
</evidence>
<dbReference type="Pfam" id="PF00528">
    <property type="entry name" value="BPD_transp_1"/>
    <property type="match status" value="1"/>
</dbReference>
<dbReference type="EMBL" id="UHIA01000004">
    <property type="protein sequence ID" value="SUO98074.1"/>
    <property type="molecule type" value="Genomic_DNA"/>
</dbReference>
<evidence type="ECO:0000256" key="3">
    <source>
        <dbReference type="ARBA" id="ARBA00022448"/>
    </source>
</evidence>
<keyword evidence="4" id="KW-1003">Cell membrane</keyword>
<evidence type="ECO:0000256" key="9">
    <source>
        <dbReference type="ARBA" id="ARBA00023136"/>
    </source>
</evidence>
<keyword evidence="7" id="KW-0029">Amino-acid transport</keyword>
<feature type="transmembrane region" description="Helical" evidence="10">
    <location>
        <begin position="209"/>
        <end position="233"/>
    </location>
</feature>
<organism evidence="12 13">
    <name type="scientific">Suttonella indologenes</name>
    <dbReference type="NCBI Taxonomy" id="13276"/>
    <lineage>
        <taxon>Bacteria</taxon>
        <taxon>Pseudomonadati</taxon>
        <taxon>Pseudomonadota</taxon>
        <taxon>Gammaproteobacteria</taxon>
        <taxon>Cardiobacteriales</taxon>
        <taxon>Cardiobacteriaceae</taxon>
        <taxon>Suttonella</taxon>
    </lineage>
</organism>
<gene>
    <name evidence="12" type="primary">hisQ</name>
    <name evidence="12" type="ORF">NCTC10717_01813</name>
</gene>
<keyword evidence="8 10" id="KW-1133">Transmembrane helix</keyword>
<evidence type="ECO:0000256" key="2">
    <source>
        <dbReference type="ARBA" id="ARBA00010072"/>
    </source>
</evidence>
<dbReference type="SUPFAM" id="SSF161098">
    <property type="entry name" value="MetI-like"/>
    <property type="match status" value="1"/>
</dbReference>
<dbReference type="CDD" id="cd06261">
    <property type="entry name" value="TM_PBP2"/>
    <property type="match status" value="1"/>
</dbReference>
<keyword evidence="5" id="KW-0997">Cell inner membrane</keyword>
<evidence type="ECO:0000313" key="13">
    <source>
        <dbReference type="Proteomes" id="UP000254575"/>
    </source>
</evidence>
<evidence type="ECO:0000256" key="8">
    <source>
        <dbReference type="ARBA" id="ARBA00022989"/>
    </source>
</evidence>
<evidence type="ECO:0000256" key="5">
    <source>
        <dbReference type="ARBA" id="ARBA00022519"/>
    </source>
</evidence>
<dbReference type="Proteomes" id="UP000254575">
    <property type="component" value="Unassembled WGS sequence"/>
</dbReference>
<accession>A0A380N0Q3</accession>
<keyword evidence="6 10" id="KW-0812">Transmembrane</keyword>
<protein>
    <submittedName>
        <fullName evidence="12">Histidine transport system permease protein hisQ</fullName>
    </submittedName>
</protein>
<reference evidence="12 13" key="1">
    <citation type="submission" date="2018-06" db="EMBL/GenBank/DDBJ databases">
        <authorList>
            <consortium name="Pathogen Informatics"/>
            <person name="Doyle S."/>
        </authorList>
    </citation>
    <scope>NUCLEOTIDE SEQUENCE [LARGE SCALE GENOMIC DNA]</scope>
    <source>
        <strain evidence="12 13">NCTC10717</strain>
    </source>
</reference>
<dbReference type="GO" id="GO:0022857">
    <property type="term" value="F:transmembrane transporter activity"/>
    <property type="evidence" value="ECO:0007669"/>
    <property type="project" value="InterPro"/>
</dbReference>
<comment type="similarity">
    <text evidence="2">Belongs to the binding-protein-dependent transport system permease family. HisMQ subfamily.</text>
</comment>
<dbReference type="InterPro" id="IPR051613">
    <property type="entry name" value="ABC_transp_permease_HisMQ"/>
</dbReference>
<evidence type="ECO:0000256" key="1">
    <source>
        <dbReference type="ARBA" id="ARBA00004429"/>
    </source>
</evidence>
<feature type="transmembrane region" description="Helical" evidence="10">
    <location>
        <begin position="21"/>
        <end position="45"/>
    </location>
</feature>
<dbReference type="NCBIfam" id="TIGR01726">
    <property type="entry name" value="HEQRo_perm_3TM"/>
    <property type="match status" value="1"/>
</dbReference>
<dbReference type="GO" id="GO:0006865">
    <property type="term" value="P:amino acid transport"/>
    <property type="evidence" value="ECO:0007669"/>
    <property type="project" value="UniProtKB-KW"/>
</dbReference>
<keyword evidence="3 10" id="KW-0813">Transport</keyword>
<feature type="transmembrane region" description="Helical" evidence="10">
    <location>
        <begin position="57"/>
        <end position="78"/>
    </location>
</feature>
<keyword evidence="13" id="KW-1185">Reference proteome</keyword>
<dbReference type="GO" id="GO:0043190">
    <property type="term" value="C:ATP-binding cassette (ABC) transporter complex"/>
    <property type="evidence" value="ECO:0007669"/>
    <property type="project" value="InterPro"/>
</dbReference>
<evidence type="ECO:0000313" key="12">
    <source>
        <dbReference type="EMBL" id="SUO98074.1"/>
    </source>
</evidence>
<dbReference type="Gene3D" id="1.10.3720.10">
    <property type="entry name" value="MetI-like"/>
    <property type="match status" value="1"/>
</dbReference>
<dbReference type="InterPro" id="IPR010065">
    <property type="entry name" value="AA_ABC_transptr_permease_3TM"/>
</dbReference>
<dbReference type="InterPro" id="IPR035906">
    <property type="entry name" value="MetI-like_sf"/>
</dbReference>
<sequence length="245" mass="27615">MDKDFSVLWRYQDRIFEGAKITLELSLLGLILALVIGLIACFAKISRRSWLSMPATVYTTVLRGIPDLVQLFLFFYGLQRLLLIFRKTDTARFLGLQDLALNNFSTAVITIGLMFGAYMAETFRGAYLAIPKGQIEAAKAYGLSPWQTFRRISFPQMLRYALPGISNNWLVLMKTTALVSLVQVDDLTKVIKEAATSNPMIKSDFVLRLAMYMIGALGYLFFTTISLMIVFALKRHFSKGFATVS</sequence>
<dbReference type="RefSeq" id="WP_115218946.1">
    <property type="nucleotide sequence ID" value="NZ_UHIA01000004.1"/>
</dbReference>
<feature type="domain" description="ABC transmembrane type-1" evidence="11">
    <location>
        <begin position="19"/>
        <end position="230"/>
    </location>
</feature>
<feature type="transmembrane region" description="Helical" evidence="10">
    <location>
        <begin position="99"/>
        <end position="120"/>
    </location>
</feature>
<proteinExistence type="inferred from homology"/>
<keyword evidence="9 10" id="KW-0472">Membrane</keyword>
<dbReference type="PROSITE" id="PS50928">
    <property type="entry name" value="ABC_TM1"/>
    <property type="match status" value="1"/>
</dbReference>
<dbReference type="InterPro" id="IPR000515">
    <property type="entry name" value="MetI-like"/>
</dbReference>
<evidence type="ECO:0000259" key="11">
    <source>
        <dbReference type="PROSITE" id="PS50928"/>
    </source>
</evidence>
<evidence type="ECO:0000256" key="7">
    <source>
        <dbReference type="ARBA" id="ARBA00022970"/>
    </source>
</evidence>
<comment type="subcellular location">
    <subcellularLocation>
        <location evidence="1">Cell inner membrane</location>
        <topology evidence="1">Multi-pass membrane protein</topology>
    </subcellularLocation>
    <subcellularLocation>
        <location evidence="10">Cell membrane</location>
        <topology evidence="10">Multi-pass membrane protein</topology>
    </subcellularLocation>
</comment>
<dbReference type="OrthoDB" id="9815029at2"/>
<dbReference type="AlphaFoldDB" id="A0A380N0Q3"/>
<dbReference type="PANTHER" id="PTHR30133">
    <property type="entry name" value="CATIONIC AMINO ACID TRANSPORTER, MEMBRANE COMPONENT"/>
    <property type="match status" value="1"/>
</dbReference>
<evidence type="ECO:0000256" key="4">
    <source>
        <dbReference type="ARBA" id="ARBA00022475"/>
    </source>
</evidence>